<evidence type="ECO:0000256" key="6">
    <source>
        <dbReference type="ARBA" id="ARBA00022946"/>
    </source>
</evidence>
<dbReference type="NCBIfam" id="TIGR01692">
    <property type="entry name" value="HIBADH"/>
    <property type="match status" value="1"/>
</dbReference>
<dbReference type="InterPro" id="IPR008927">
    <property type="entry name" value="6-PGluconate_DH-like_C_sf"/>
</dbReference>
<dbReference type="PROSITE" id="PS00895">
    <property type="entry name" value="3_HYDROXYISOBUT_DH"/>
    <property type="match status" value="1"/>
</dbReference>
<dbReference type="InterPro" id="IPR036291">
    <property type="entry name" value="NAD(P)-bd_dom_sf"/>
</dbReference>
<dbReference type="EnsemblPlants" id="Pp3c3_17080V3.3">
    <property type="protein sequence ID" value="Pp3c3_17080V3.3"/>
    <property type="gene ID" value="Pp3c3_17080"/>
</dbReference>
<name>A0A2K1KUT3_PHYPA</name>
<dbReference type="GO" id="GO:0051287">
    <property type="term" value="F:NAD binding"/>
    <property type="evidence" value="ECO:0007669"/>
    <property type="project" value="InterPro"/>
</dbReference>
<proteinExistence type="inferred from homology"/>
<evidence type="ECO:0000256" key="1">
    <source>
        <dbReference type="ARBA" id="ARBA00004173"/>
    </source>
</evidence>
<dbReference type="InterPro" id="IPR029154">
    <property type="entry name" value="HIBADH-like_NADP-bd"/>
</dbReference>
<dbReference type="GO" id="GO:0042803">
    <property type="term" value="F:protein homodimerization activity"/>
    <property type="evidence" value="ECO:0007669"/>
    <property type="project" value="EnsemblPlants"/>
</dbReference>
<organism evidence="14">
    <name type="scientific">Physcomitrium patens</name>
    <name type="common">Spreading-leaved earth moss</name>
    <name type="synonym">Physcomitrella patens</name>
    <dbReference type="NCBI Taxonomy" id="3218"/>
    <lineage>
        <taxon>Eukaryota</taxon>
        <taxon>Viridiplantae</taxon>
        <taxon>Streptophyta</taxon>
        <taxon>Embryophyta</taxon>
        <taxon>Bryophyta</taxon>
        <taxon>Bryophytina</taxon>
        <taxon>Bryopsida</taxon>
        <taxon>Funariidae</taxon>
        <taxon>Funariales</taxon>
        <taxon>Funariaceae</taxon>
        <taxon>Physcomitrium</taxon>
    </lineage>
</organism>
<comment type="similarity">
    <text evidence="3">Belongs to the HIBADH-related family. 3-hydroxyisobutyrate dehydrogenase subfamily.</text>
</comment>
<feature type="domain" description="3-hydroxyisobutyrate dehydrogenase-like NAD-binding" evidence="13">
    <location>
        <begin position="224"/>
        <end position="351"/>
    </location>
</feature>
<dbReference type="EMBL" id="ABEU02000003">
    <property type="protein sequence ID" value="PNR57553.1"/>
    <property type="molecule type" value="Genomic_DNA"/>
</dbReference>
<comment type="subcellular location">
    <subcellularLocation>
        <location evidence="1">Mitochondrion</location>
    </subcellularLocation>
</comment>
<feature type="domain" description="6-phosphogluconate dehydrogenase NADP-binding" evidence="12">
    <location>
        <begin position="47"/>
        <end position="221"/>
    </location>
</feature>
<evidence type="ECO:0000256" key="11">
    <source>
        <dbReference type="RuleBase" id="RU910714"/>
    </source>
</evidence>
<reference evidence="14 16" key="1">
    <citation type="journal article" date="2008" name="Science">
        <title>The Physcomitrella genome reveals evolutionary insights into the conquest of land by plants.</title>
        <authorList>
            <person name="Rensing S."/>
            <person name="Lang D."/>
            <person name="Zimmer A."/>
            <person name="Terry A."/>
            <person name="Salamov A."/>
            <person name="Shapiro H."/>
            <person name="Nishiyama T."/>
            <person name="Perroud P.-F."/>
            <person name="Lindquist E."/>
            <person name="Kamisugi Y."/>
            <person name="Tanahashi T."/>
            <person name="Sakakibara K."/>
            <person name="Fujita T."/>
            <person name="Oishi K."/>
            <person name="Shin-I T."/>
            <person name="Kuroki Y."/>
            <person name="Toyoda A."/>
            <person name="Suzuki Y."/>
            <person name="Hashimoto A."/>
            <person name="Yamaguchi K."/>
            <person name="Sugano A."/>
            <person name="Kohara Y."/>
            <person name="Fujiyama A."/>
            <person name="Anterola A."/>
            <person name="Aoki S."/>
            <person name="Ashton N."/>
            <person name="Barbazuk W.B."/>
            <person name="Barker E."/>
            <person name="Bennetzen J."/>
            <person name="Bezanilla M."/>
            <person name="Blankenship R."/>
            <person name="Cho S.H."/>
            <person name="Dutcher S."/>
            <person name="Estelle M."/>
            <person name="Fawcett J.A."/>
            <person name="Gundlach H."/>
            <person name="Hanada K."/>
            <person name="Heyl A."/>
            <person name="Hicks K.A."/>
            <person name="Hugh J."/>
            <person name="Lohr M."/>
            <person name="Mayer K."/>
            <person name="Melkozernov A."/>
            <person name="Murata T."/>
            <person name="Nelson D."/>
            <person name="Pils B."/>
            <person name="Prigge M."/>
            <person name="Reiss B."/>
            <person name="Renner T."/>
            <person name="Rombauts S."/>
            <person name="Rushton P."/>
            <person name="Sanderfoot A."/>
            <person name="Schween G."/>
            <person name="Shiu S.-H."/>
            <person name="Stueber K."/>
            <person name="Theodoulou F.L."/>
            <person name="Tu H."/>
            <person name="Van de Peer Y."/>
            <person name="Verrier P.J."/>
            <person name="Waters E."/>
            <person name="Wood A."/>
            <person name="Yang L."/>
            <person name="Cove D."/>
            <person name="Cuming A."/>
            <person name="Hasebe M."/>
            <person name="Lucas S."/>
            <person name="Mishler D.B."/>
            <person name="Reski R."/>
            <person name="Grigoriev I."/>
            <person name="Quatrano R.S."/>
            <person name="Boore J.L."/>
        </authorList>
    </citation>
    <scope>NUCLEOTIDE SEQUENCE [LARGE SCALE GENOMIC DNA]</scope>
    <source>
        <strain evidence="15 16">cv. Gransden 2004</strain>
    </source>
</reference>
<keyword evidence="6" id="KW-0809">Transit peptide</keyword>
<keyword evidence="8 11" id="KW-0520">NAD</keyword>
<dbReference type="GO" id="GO:0008442">
    <property type="term" value="F:3-hydroxyisobutyrate dehydrogenase activity"/>
    <property type="evidence" value="ECO:0000318"/>
    <property type="project" value="GO_Central"/>
</dbReference>
<evidence type="ECO:0000256" key="3">
    <source>
        <dbReference type="ARBA" id="ARBA00006013"/>
    </source>
</evidence>
<evidence type="ECO:0000256" key="7">
    <source>
        <dbReference type="ARBA" id="ARBA00023002"/>
    </source>
</evidence>
<dbReference type="InterPro" id="IPR006115">
    <property type="entry name" value="6PGDH_NADP-bd"/>
</dbReference>
<dbReference type="SUPFAM" id="SSF51735">
    <property type="entry name" value="NAD(P)-binding Rossmann-fold domains"/>
    <property type="match status" value="1"/>
</dbReference>
<dbReference type="InterPro" id="IPR002204">
    <property type="entry name" value="3-OH-isobutyrate_DH-rel_CS"/>
</dbReference>
<dbReference type="PaxDb" id="3218-PP1S25_370V6.1"/>
<dbReference type="FunCoup" id="A0A2K1KUT3">
    <property type="interactions" value="2628"/>
</dbReference>
<evidence type="ECO:0000256" key="5">
    <source>
        <dbReference type="ARBA" id="ARBA00022456"/>
    </source>
</evidence>
<dbReference type="PANTHER" id="PTHR22981">
    <property type="entry name" value="3-HYDROXYISOBUTYRATE DEHYDROGENASE-RELATED"/>
    <property type="match status" value="1"/>
</dbReference>
<keyword evidence="9" id="KW-0496">Mitochondrion</keyword>
<dbReference type="Gene3D" id="3.40.50.720">
    <property type="entry name" value="NAD(P)-binding Rossmann-like Domain"/>
    <property type="match status" value="1"/>
</dbReference>
<evidence type="ECO:0000259" key="13">
    <source>
        <dbReference type="Pfam" id="PF14833"/>
    </source>
</evidence>
<dbReference type="OrthoDB" id="21615at2759"/>
<dbReference type="Gramene" id="Pp3c3_17080V3.1">
    <property type="protein sequence ID" value="Pp3c3_17080V3.1"/>
    <property type="gene ID" value="Pp3c3_17080"/>
</dbReference>
<dbReference type="FunFam" id="1.10.1040.10:FF:000006">
    <property type="entry name" value="3-hydroxyisobutyrate dehydrogenase"/>
    <property type="match status" value="1"/>
</dbReference>
<keyword evidence="7 11" id="KW-0560">Oxidoreductase</keyword>
<dbReference type="STRING" id="3218.A0A2K1KUT3"/>
<dbReference type="FunFam" id="3.40.50.720:FF:000119">
    <property type="entry name" value="3-hydroxyisobutyrate dehydrogenase"/>
    <property type="match status" value="1"/>
</dbReference>
<comment type="pathway">
    <text evidence="2 11">Amino-acid degradation; L-valine degradation.</text>
</comment>
<dbReference type="AlphaFoldDB" id="A0A2K1KUT3"/>
<evidence type="ECO:0000256" key="9">
    <source>
        <dbReference type="ARBA" id="ARBA00023128"/>
    </source>
</evidence>
<dbReference type="PANTHER" id="PTHR22981:SF7">
    <property type="entry name" value="3-HYDROXYISOBUTYRATE DEHYDROGENASE, MITOCHONDRIAL"/>
    <property type="match status" value="1"/>
</dbReference>
<dbReference type="OMA" id="MGKKVWH"/>
<dbReference type="Gene3D" id="1.10.1040.10">
    <property type="entry name" value="N-(1-d-carboxylethyl)-l-norvaline Dehydrogenase, domain 2"/>
    <property type="match status" value="1"/>
</dbReference>
<dbReference type="GO" id="GO:0005739">
    <property type="term" value="C:mitochondrion"/>
    <property type="evidence" value="ECO:0007669"/>
    <property type="project" value="UniProtKB-SubCell"/>
</dbReference>
<dbReference type="GeneID" id="112279665"/>
<dbReference type="SUPFAM" id="SSF48179">
    <property type="entry name" value="6-phosphogluconate dehydrogenase C-terminal domain-like"/>
    <property type="match status" value="1"/>
</dbReference>
<dbReference type="KEGG" id="ppp:112279665"/>
<dbReference type="InterPro" id="IPR013328">
    <property type="entry name" value="6PGD_dom2"/>
</dbReference>
<dbReference type="Pfam" id="PF14833">
    <property type="entry name" value="NAD_binding_11"/>
    <property type="match status" value="1"/>
</dbReference>
<dbReference type="Proteomes" id="UP000006727">
    <property type="component" value="Chromosome 3"/>
</dbReference>
<evidence type="ECO:0000259" key="12">
    <source>
        <dbReference type="Pfam" id="PF03446"/>
    </source>
</evidence>
<dbReference type="GO" id="GO:0050661">
    <property type="term" value="F:NADP binding"/>
    <property type="evidence" value="ECO:0007669"/>
    <property type="project" value="InterPro"/>
</dbReference>
<dbReference type="EC" id="1.1.1.31" evidence="4 11"/>
<dbReference type="GO" id="GO:0006551">
    <property type="term" value="P:L-leucine metabolic process"/>
    <property type="evidence" value="ECO:0007669"/>
    <property type="project" value="EnsemblPlants"/>
</dbReference>
<evidence type="ECO:0000256" key="10">
    <source>
        <dbReference type="ARBA" id="ARBA00049197"/>
    </source>
</evidence>
<gene>
    <name evidence="15" type="primary">LOC112279665</name>
    <name evidence="14" type="ORF">PHYPA_004547</name>
</gene>
<keyword evidence="5 11" id="KW-0101">Branched-chain amino acid catabolism</keyword>
<accession>A0A2K1KUT3</accession>
<reference evidence="15" key="3">
    <citation type="submission" date="2020-12" db="UniProtKB">
        <authorList>
            <consortium name="EnsemblPlants"/>
        </authorList>
    </citation>
    <scope>IDENTIFICATION</scope>
</reference>
<dbReference type="InterPro" id="IPR011548">
    <property type="entry name" value="HIBADH"/>
</dbReference>
<keyword evidence="16" id="KW-1185">Reference proteome</keyword>
<dbReference type="GO" id="GO:0006574">
    <property type="term" value="P:L-valine catabolic process"/>
    <property type="evidence" value="ECO:0000318"/>
    <property type="project" value="GO_Central"/>
</dbReference>
<dbReference type="UniPathway" id="UPA00362"/>
<evidence type="ECO:0000313" key="15">
    <source>
        <dbReference type="EnsemblPlants" id="Pp3c3_17080V3.1"/>
    </source>
</evidence>
<reference evidence="14 16" key="2">
    <citation type="journal article" date="2018" name="Plant J.">
        <title>The Physcomitrella patens chromosome-scale assembly reveals moss genome structure and evolution.</title>
        <authorList>
            <person name="Lang D."/>
            <person name="Ullrich K.K."/>
            <person name="Murat F."/>
            <person name="Fuchs J."/>
            <person name="Jenkins J."/>
            <person name="Haas F.B."/>
            <person name="Piednoel M."/>
            <person name="Gundlach H."/>
            <person name="Van Bel M."/>
            <person name="Meyberg R."/>
            <person name="Vives C."/>
            <person name="Morata J."/>
            <person name="Symeonidi A."/>
            <person name="Hiss M."/>
            <person name="Muchero W."/>
            <person name="Kamisugi Y."/>
            <person name="Saleh O."/>
            <person name="Blanc G."/>
            <person name="Decker E.L."/>
            <person name="van Gessel N."/>
            <person name="Grimwood J."/>
            <person name="Hayes R.D."/>
            <person name="Graham S.W."/>
            <person name="Gunter L.E."/>
            <person name="McDaniel S.F."/>
            <person name="Hoernstein S.N.W."/>
            <person name="Larsson A."/>
            <person name="Li F.W."/>
            <person name="Perroud P.F."/>
            <person name="Phillips J."/>
            <person name="Ranjan P."/>
            <person name="Rokshar D.S."/>
            <person name="Rothfels C.J."/>
            <person name="Schneider L."/>
            <person name="Shu S."/>
            <person name="Stevenson D.W."/>
            <person name="Thummler F."/>
            <person name="Tillich M."/>
            <person name="Villarreal Aguilar J.C."/>
            <person name="Widiez T."/>
            <person name="Wong G.K."/>
            <person name="Wymore A."/>
            <person name="Zhang Y."/>
            <person name="Zimmer A.D."/>
            <person name="Quatrano R.S."/>
            <person name="Mayer K.F.X."/>
            <person name="Goodstein D."/>
            <person name="Casacuberta J.M."/>
            <person name="Vandepoele K."/>
            <person name="Reski R."/>
            <person name="Cuming A.C."/>
            <person name="Tuskan G.A."/>
            <person name="Maumus F."/>
            <person name="Salse J."/>
            <person name="Schmutz J."/>
            <person name="Rensing S.A."/>
        </authorList>
    </citation>
    <scope>NUCLEOTIDE SEQUENCE [LARGE SCALE GENOMIC DNA]</scope>
    <source>
        <strain evidence="15 16">cv. Gransden 2004</strain>
    </source>
</reference>
<dbReference type="Pfam" id="PF03446">
    <property type="entry name" value="NAD_binding_2"/>
    <property type="match status" value="1"/>
</dbReference>
<protein>
    <recommendedName>
        <fullName evidence="4 11">3-hydroxyisobutyrate dehydrogenase</fullName>
        <shortName evidence="11">HIBADH</shortName>
        <ecNumber evidence="4 11">1.1.1.31</ecNumber>
    </recommendedName>
</protein>
<dbReference type="EnsemblPlants" id="Pp3c3_17080V3.1">
    <property type="protein sequence ID" value="Pp3c3_17080V3.1"/>
    <property type="gene ID" value="Pp3c3_17080"/>
</dbReference>
<evidence type="ECO:0000313" key="16">
    <source>
        <dbReference type="Proteomes" id="UP000006727"/>
    </source>
</evidence>
<comment type="catalytic activity">
    <reaction evidence="10 11">
        <text>3-hydroxy-2-methylpropanoate + NAD(+) = 2-methyl-3-oxopropanoate + NADH + H(+)</text>
        <dbReference type="Rhea" id="RHEA:17681"/>
        <dbReference type="ChEBI" id="CHEBI:11805"/>
        <dbReference type="ChEBI" id="CHEBI:15378"/>
        <dbReference type="ChEBI" id="CHEBI:57540"/>
        <dbReference type="ChEBI" id="CHEBI:57700"/>
        <dbReference type="ChEBI" id="CHEBI:57945"/>
        <dbReference type="EC" id="1.1.1.31"/>
    </reaction>
</comment>
<sequence>MAMSTISVVMRLSRKTNSLGMVCALRSMGLRFSSLADASNGSGEPQDVGFIGLGNMGSHMATNLLKAGHRLTVYDRNEAVMQTFAERGATVAHNPREVADASDVVITMLPSSPHVEEVYTGKNGILSNVGSVRPSLLIDSSTIDPHKSRLLATKVAKCKLLPNSKKVVVGEVPVLLDAPVSGGVVGAQAATLTFMIGGHQEGFQVAEPLLRAMGSRIVYCGGPGNGAAAKVCNNLALAISMAGVAEALALGQQLGIDAHTLSNIFNSSSARCWSSDTYNPVPGVMANVPASRDYKGGFSSQLLTKDLGLAIAAAEEAGAAVPLGGQILEMYKTLCKAGHSTLDFSSIFQYYYSGKSEQNPTD</sequence>
<evidence type="ECO:0000256" key="8">
    <source>
        <dbReference type="ARBA" id="ARBA00023027"/>
    </source>
</evidence>
<evidence type="ECO:0000313" key="14">
    <source>
        <dbReference type="EMBL" id="PNR57553.1"/>
    </source>
</evidence>
<evidence type="ECO:0000256" key="2">
    <source>
        <dbReference type="ARBA" id="ARBA00005109"/>
    </source>
</evidence>
<dbReference type="Gramene" id="Pp3c3_17080V3.3">
    <property type="protein sequence ID" value="Pp3c3_17080V3.3"/>
    <property type="gene ID" value="Pp3c3_17080"/>
</dbReference>
<dbReference type="RefSeq" id="XP_024370075.1">
    <property type="nucleotide sequence ID" value="XM_024514307.2"/>
</dbReference>
<evidence type="ECO:0000256" key="4">
    <source>
        <dbReference type="ARBA" id="ARBA00012991"/>
    </source>
</evidence>